<keyword evidence="2" id="KW-1185">Reference proteome</keyword>
<dbReference type="Proteomes" id="UP000487350">
    <property type="component" value="Unassembled WGS sequence"/>
</dbReference>
<protein>
    <recommendedName>
        <fullName evidence="3">Amidinotransferase</fullName>
    </recommendedName>
</protein>
<comment type="caution">
    <text evidence="1">The sequence shown here is derived from an EMBL/GenBank/DDBJ whole genome shotgun (WGS) entry which is preliminary data.</text>
</comment>
<dbReference type="AlphaFoldDB" id="A0A844B1U3"/>
<evidence type="ECO:0008006" key="3">
    <source>
        <dbReference type="Google" id="ProtNLM"/>
    </source>
</evidence>
<organism evidence="1 2">
    <name type="scientific">Caenimonas koreensis DSM 17982</name>
    <dbReference type="NCBI Taxonomy" id="1121255"/>
    <lineage>
        <taxon>Bacteria</taxon>
        <taxon>Pseudomonadati</taxon>
        <taxon>Pseudomonadota</taxon>
        <taxon>Betaproteobacteria</taxon>
        <taxon>Burkholderiales</taxon>
        <taxon>Comamonadaceae</taxon>
        <taxon>Caenimonas</taxon>
    </lineage>
</organism>
<evidence type="ECO:0000313" key="1">
    <source>
        <dbReference type="EMBL" id="MRD47153.1"/>
    </source>
</evidence>
<gene>
    <name evidence="1" type="ORF">GHT07_07670</name>
</gene>
<proteinExistence type="predicted"/>
<dbReference type="RefSeq" id="WP_153584478.1">
    <property type="nucleotide sequence ID" value="NZ_WJBU01000006.1"/>
</dbReference>
<dbReference type="EMBL" id="WJBU01000006">
    <property type="protein sequence ID" value="MRD47153.1"/>
    <property type="molecule type" value="Genomic_DNA"/>
</dbReference>
<reference evidence="1 2" key="1">
    <citation type="submission" date="2019-11" db="EMBL/GenBank/DDBJ databases">
        <title>Caenimonas koreensis gen. nov., sp. nov., isolated from activated sludge.</title>
        <authorList>
            <person name="Seung H.R."/>
        </authorList>
    </citation>
    <scope>NUCLEOTIDE SEQUENCE [LARGE SCALE GENOMIC DNA]</scope>
    <source>
        <strain evidence="1 2">EMB320</strain>
    </source>
</reference>
<name>A0A844B1U3_9BURK</name>
<dbReference type="SUPFAM" id="SSF55909">
    <property type="entry name" value="Pentein"/>
    <property type="match status" value="1"/>
</dbReference>
<accession>A0A844B1U3</accession>
<sequence>MLKAALFSPMLAHAFLPAMLGREQPAFDNVIGHLSVATDKPVDMVRVHIPDDGYDFIRNLAASGPDGTVVMSDPARLAHLRQGQDTSATAVRTTLSGMHHKVTSLDFPVNFANLAFDADLDLLVLALPAAREPHCSWIHPTLGCNTQIRQLEKAFGAPANVLKFEPSRTLAQTGVPQGSSCYDLDTYYFMMRNARGEHVALVYPPCIRESPSSKAAAKSGSVGRAQAMSMLEELDVTIVEVSEADFLRRACNSISPEPGQIVFTEPVSKALRNRLAKLHVESVALEDFAPGREFGIHCLTLELPQQPRLAKRDL</sequence>
<evidence type="ECO:0000313" key="2">
    <source>
        <dbReference type="Proteomes" id="UP000487350"/>
    </source>
</evidence>